<evidence type="ECO:0000313" key="13">
    <source>
        <dbReference type="EMBL" id="EGG02144.1"/>
    </source>
</evidence>
<dbReference type="Gene3D" id="3.30.40.10">
    <property type="entry name" value="Zinc/RING finger domain, C3HC4 (zinc finger)"/>
    <property type="match status" value="1"/>
</dbReference>
<dbReference type="InParanoid" id="F4RZR0"/>
<evidence type="ECO:0000256" key="7">
    <source>
        <dbReference type="ARBA" id="ARBA00023212"/>
    </source>
</evidence>
<dbReference type="InterPro" id="IPR017455">
    <property type="entry name" value="Znf_FYVE-rel"/>
</dbReference>
<evidence type="ECO:0000256" key="6">
    <source>
        <dbReference type="ARBA" id="ARBA00022833"/>
    </source>
</evidence>
<feature type="region of interest" description="Disordered" evidence="9">
    <location>
        <begin position="161"/>
        <end position="182"/>
    </location>
</feature>
<keyword evidence="6" id="KW-0862">Zinc</keyword>
<dbReference type="OrthoDB" id="660555at2759"/>
<feature type="region of interest" description="Disordered" evidence="9">
    <location>
        <begin position="898"/>
        <end position="917"/>
    </location>
</feature>
<dbReference type="RefSeq" id="XP_007414681.1">
    <property type="nucleotide sequence ID" value="XM_007414619.1"/>
</dbReference>
<dbReference type="Pfam" id="PF01363">
    <property type="entry name" value="FYVE"/>
    <property type="match status" value="1"/>
</dbReference>
<protein>
    <submittedName>
        <fullName evidence="13">Uncharacterized protein</fullName>
    </submittedName>
</protein>
<evidence type="ECO:0000313" key="14">
    <source>
        <dbReference type="Proteomes" id="UP000001072"/>
    </source>
</evidence>
<dbReference type="InterPro" id="IPR000306">
    <property type="entry name" value="Znf_FYVE"/>
</dbReference>
<gene>
    <name evidence="13" type="ORF">MELLADRAFT_110413</name>
</gene>
<dbReference type="InterPro" id="IPR035899">
    <property type="entry name" value="DBL_dom_sf"/>
</dbReference>
<dbReference type="InterPro" id="IPR001849">
    <property type="entry name" value="PH_domain"/>
</dbReference>
<feature type="domain" description="PH" evidence="10">
    <location>
        <begin position="614"/>
        <end position="764"/>
    </location>
</feature>
<dbReference type="PROSITE" id="PS50003">
    <property type="entry name" value="PH_DOMAIN"/>
    <property type="match status" value="1"/>
</dbReference>
<dbReference type="GO" id="GO:0005737">
    <property type="term" value="C:cytoplasm"/>
    <property type="evidence" value="ECO:0007669"/>
    <property type="project" value="TreeGrafter"/>
</dbReference>
<evidence type="ECO:0000259" key="10">
    <source>
        <dbReference type="PROSITE" id="PS50003"/>
    </source>
</evidence>
<dbReference type="SMART" id="SM00325">
    <property type="entry name" value="RhoGEF"/>
    <property type="match status" value="1"/>
</dbReference>
<feature type="compositionally biased region" description="Polar residues" evidence="9">
    <location>
        <begin position="11"/>
        <end position="20"/>
    </location>
</feature>
<dbReference type="GeneID" id="18924073"/>
<dbReference type="SMART" id="SM00064">
    <property type="entry name" value="FYVE"/>
    <property type="match status" value="1"/>
</dbReference>
<dbReference type="Pfam" id="PF00621">
    <property type="entry name" value="RhoGEF"/>
    <property type="match status" value="1"/>
</dbReference>
<evidence type="ECO:0000256" key="4">
    <source>
        <dbReference type="ARBA" id="ARBA00022723"/>
    </source>
</evidence>
<dbReference type="PANTHER" id="PTHR12673:SF270">
    <property type="entry name" value="FYVE-TYPE DOMAIN-CONTAINING PROTEIN"/>
    <property type="match status" value="1"/>
</dbReference>
<dbReference type="Gene3D" id="2.30.29.30">
    <property type="entry name" value="Pleckstrin-homology domain (PH domain)/Phosphotyrosine-binding domain (PTB)"/>
    <property type="match status" value="1"/>
</dbReference>
<dbReference type="GO" id="GO:0005085">
    <property type="term" value="F:guanyl-nucleotide exchange factor activity"/>
    <property type="evidence" value="ECO:0007669"/>
    <property type="project" value="UniProtKB-KW"/>
</dbReference>
<dbReference type="HOGENOM" id="CLU_008701_0_0_1"/>
<keyword evidence="5 8" id="KW-0863">Zinc-finger</keyword>
<name>F4RZR0_MELLP</name>
<keyword evidence="7" id="KW-0206">Cytoskeleton</keyword>
<dbReference type="eggNOG" id="KOG4424">
    <property type="taxonomic scope" value="Eukaryota"/>
</dbReference>
<dbReference type="PROSITE" id="PS50010">
    <property type="entry name" value="DH_2"/>
    <property type="match status" value="1"/>
</dbReference>
<comment type="subcellular location">
    <subcellularLocation>
        <location evidence="1">Cytoplasm</location>
        <location evidence="1">Cytoskeleton</location>
    </subcellularLocation>
</comment>
<dbReference type="GO" id="GO:0005856">
    <property type="term" value="C:cytoskeleton"/>
    <property type="evidence" value="ECO:0007669"/>
    <property type="project" value="UniProtKB-SubCell"/>
</dbReference>
<feature type="compositionally biased region" description="Polar residues" evidence="9">
    <location>
        <begin position="55"/>
        <end position="72"/>
    </location>
</feature>
<dbReference type="Proteomes" id="UP000001072">
    <property type="component" value="Unassembled WGS sequence"/>
</dbReference>
<feature type="domain" description="FYVE-type" evidence="12">
    <location>
        <begin position="939"/>
        <end position="1000"/>
    </location>
</feature>
<evidence type="ECO:0000256" key="9">
    <source>
        <dbReference type="SAM" id="MobiDB-lite"/>
    </source>
</evidence>
<dbReference type="InterPro" id="IPR051092">
    <property type="entry name" value="FYVE_RhoGEF_PH"/>
</dbReference>
<keyword evidence="14" id="KW-1185">Reference proteome</keyword>
<keyword evidence="4" id="KW-0479">Metal-binding</keyword>
<evidence type="ECO:0000259" key="12">
    <source>
        <dbReference type="PROSITE" id="PS50178"/>
    </source>
</evidence>
<dbReference type="EMBL" id="GL883133">
    <property type="protein sequence ID" value="EGG02144.1"/>
    <property type="molecule type" value="Genomic_DNA"/>
</dbReference>
<keyword evidence="2" id="KW-0963">Cytoplasm</keyword>
<dbReference type="SMART" id="SM00233">
    <property type="entry name" value="PH"/>
    <property type="match status" value="1"/>
</dbReference>
<dbReference type="KEGG" id="mlr:MELLADRAFT_110413"/>
<dbReference type="STRING" id="747676.F4RZR0"/>
<feature type="compositionally biased region" description="Polar residues" evidence="9">
    <location>
        <begin position="218"/>
        <end position="237"/>
    </location>
</feature>
<evidence type="ECO:0000256" key="2">
    <source>
        <dbReference type="ARBA" id="ARBA00022490"/>
    </source>
</evidence>
<reference evidence="14" key="1">
    <citation type="journal article" date="2011" name="Proc. Natl. Acad. Sci. U.S.A.">
        <title>Obligate biotrophy features unraveled by the genomic analysis of rust fungi.</title>
        <authorList>
            <person name="Duplessis S."/>
            <person name="Cuomo C.A."/>
            <person name="Lin Y.-C."/>
            <person name="Aerts A."/>
            <person name="Tisserant E."/>
            <person name="Veneault-Fourrey C."/>
            <person name="Joly D.L."/>
            <person name="Hacquard S."/>
            <person name="Amselem J."/>
            <person name="Cantarel B.L."/>
            <person name="Chiu R."/>
            <person name="Coutinho P.M."/>
            <person name="Feau N."/>
            <person name="Field M."/>
            <person name="Frey P."/>
            <person name="Gelhaye E."/>
            <person name="Goldberg J."/>
            <person name="Grabherr M.G."/>
            <person name="Kodira C.D."/>
            <person name="Kohler A."/>
            <person name="Kuees U."/>
            <person name="Lindquist E.A."/>
            <person name="Lucas S.M."/>
            <person name="Mago R."/>
            <person name="Mauceli E."/>
            <person name="Morin E."/>
            <person name="Murat C."/>
            <person name="Pangilinan J.L."/>
            <person name="Park R."/>
            <person name="Pearson M."/>
            <person name="Quesneville H."/>
            <person name="Rouhier N."/>
            <person name="Sakthikumar S."/>
            <person name="Salamov A.A."/>
            <person name="Schmutz J."/>
            <person name="Selles B."/>
            <person name="Shapiro H."/>
            <person name="Tanguay P."/>
            <person name="Tuskan G.A."/>
            <person name="Henrissat B."/>
            <person name="Van de Peer Y."/>
            <person name="Rouze P."/>
            <person name="Ellis J.G."/>
            <person name="Dodds P.N."/>
            <person name="Schein J.E."/>
            <person name="Zhong S."/>
            <person name="Hamelin R.C."/>
            <person name="Grigoriev I.V."/>
            <person name="Szabo L.J."/>
            <person name="Martin F."/>
        </authorList>
    </citation>
    <scope>NUCLEOTIDE SEQUENCE [LARGE SCALE GENOMIC DNA]</scope>
    <source>
        <strain evidence="14">98AG31 / pathotype 3-4-7</strain>
    </source>
</reference>
<feature type="domain" description="DH" evidence="11">
    <location>
        <begin position="319"/>
        <end position="584"/>
    </location>
</feature>
<feature type="region of interest" description="Disordered" evidence="9">
    <location>
        <begin position="1"/>
        <end position="110"/>
    </location>
</feature>
<sequence length="1127" mass="126454">MDRKPRKQTRGRQFSNITNVRNEDSVESVQSPRPSAKYLVEFPTSQGPRDRSRTQADCSTSNRHTSLATTYPDSKENGEPTPKVLSRSGLDRRTSLPAFGIDPGRSEPSYGHTLKRSTVAIYGLATELFSSSTEAPVVGTRARTSSGKSPLGMDHAIPEYQSTTFNPSHLDSDFRTTTEEPEDWVQFPKSVSTHTLKPKTRNSSMHNNQDKVIFPLSRTPQPGVASSSRPPTLSRSQTIGFSTDARCERPSNARGANVNLKSHFRLKKAENARTCITSSPPTDESLAIDPENEEDFKRAVGSPRCVQESYEDTIRRARKKRLIIRELIETERRYVAVLQKINDNYLKPIQQSQGREDSALNSHSSRYSITYSRVPSLASPIVPAPPGPSNASTSKEILPVSITAEIFSNFGAIFILAREFLSILEAIAIKANLFDTDLDAIPSLIPGEEDDHRKKTAEQDAKILATADELMVGKTLSPLWEFFKLYTVFTANFSLSQSKLHIHSKKPSPSPQFAKLLSDCSRRGIDNGLGFPHMLLEIIQRVPRYELLIKDLIKNSSERFDPDYHHLISSSETLSFVARKLETAMKDQEERTKTLEIQRSMEGLNFSLVTPTRKLVKVGLLLKLDRKGDRRNRMFFLFNDCLIYAGLLSYYSQESLEGWIKWLGIRSTASTSSNSYQYMNPLQSSARNYSGLFSNLGYSEDNRARLIFCLKMDLNDLNVVGTGYGTEDADRAFQILSSTKSFVVYAESSDVKEEWIKALRQAKNDMLDNRGTLFITEENRPSDFQRRPRLSHPHVQTSSPPLRVVSWVSFASSDGTGSSAPADGSDLGFSSPINRGQGFNDLKDTERTIYQTRNPTNLSRLTSPSTQNLKSSVISLLNLKALVNRSIFTSSSSQNIQNDFERTGSKPQELENPSRPQSTFDESFHFVAQNYSAPVWVPDNKASRCMACQERFSLLRRRHHCRLCGCVFCALCSSRTFVIMSREGNDRYARACEACFKSVFLIPQSLATVDQEANSAKYLSPTPNRPHDDLDLTFREQRQRQAFACHRHRQSLPIELDSIVKDQLRKISTDPRLSLFSSTTVEEDVVSPASKKTNPPVLETTQIASNSNCADGAKTMAGRELSRLLEK</sequence>
<dbReference type="PROSITE" id="PS50178">
    <property type="entry name" value="ZF_FYVE"/>
    <property type="match status" value="1"/>
</dbReference>
<dbReference type="InterPro" id="IPR011011">
    <property type="entry name" value="Znf_FYVE_PHD"/>
</dbReference>
<dbReference type="InterPro" id="IPR011993">
    <property type="entry name" value="PH-like_dom_sf"/>
</dbReference>
<dbReference type="InterPro" id="IPR013083">
    <property type="entry name" value="Znf_RING/FYVE/PHD"/>
</dbReference>
<evidence type="ECO:0000256" key="3">
    <source>
        <dbReference type="ARBA" id="ARBA00022658"/>
    </source>
</evidence>
<dbReference type="InterPro" id="IPR000219">
    <property type="entry name" value="DH_dom"/>
</dbReference>
<dbReference type="PANTHER" id="PTHR12673">
    <property type="entry name" value="FACIOGENITAL DYSPLASIA PROTEIN"/>
    <property type="match status" value="1"/>
</dbReference>
<dbReference type="SUPFAM" id="SSF48065">
    <property type="entry name" value="DBL homology domain (DH-domain)"/>
    <property type="match status" value="1"/>
</dbReference>
<evidence type="ECO:0000256" key="1">
    <source>
        <dbReference type="ARBA" id="ARBA00004245"/>
    </source>
</evidence>
<dbReference type="GO" id="GO:0008270">
    <property type="term" value="F:zinc ion binding"/>
    <property type="evidence" value="ECO:0007669"/>
    <property type="project" value="UniProtKB-KW"/>
</dbReference>
<organism evidence="14">
    <name type="scientific">Melampsora larici-populina (strain 98AG31 / pathotype 3-4-7)</name>
    <name type="common">Poplar leaf rust fungus</name>
    <dbReference type="NCBI Taxonomy" id="747676"/>
    <lineage>
        <taxon>Eukaryota</taxon>
        <taxon>Fungi</taxon>
        <taxon>Dikarya</taxon>
        <taxon>Basidiomycota</taxon>
        <taxon>Pucciniomycotina</taxon>
        <taxon>Pucciniomycetes</taxon>
        <taxon>Pucciniales</taxon>
        <taxon>Melampsoraceae</taxon>
        <taxon>Melampsora</taxon>
    </lineage>
</organism>
<dbReference type="SUPFAM" id="SSF57903">
    <property type="entry name" value="FYVE/PHD zinc finger"/>
    <property type="match status" value="1"/>
</dbReference>
<feature type="compositionally biased region" description="Basic residues" evidence="9">
    <location>
        <begin position="1"/>
        <end position="10"/>
    </location>
</feature>
<evidence type="ECO:0000256" key="5">
    <source>
        <dbReference type="ARBA" id="ARBA00022771"/>
    </source>
</evidence>
<evidence type="ECO:0000256" key="8">
    <source>
        <dbReference type="PROSITE-ProRule" id="PRU00091"/>
    </source>
</evidence>
<feature type="region of interest" description="Disordered" evidence="9">
    <location>
        <begin position="214"/>
        <end position="237"/>
    </location>
</feature>
<dbReference type="SUPFAM" id="SSF50729">
    <property type="entry name" value="PH domain-like"/>
    <property type="match status" value="1"/>
</dbReference>
<evidence type="ECO:0000259" key="11">
    <source>
        <dbReference type="PROSITE" id="PS50010"/>
    </source>
</evidence>
<keyword evidence="3" id="KW-0344">Guanine-nucleotide releasing factor</keyword>
<dbReference type="VEuPathDB" id="FungiDB:MELLADRAFT_110413"/>
<proteinExistence type="predicted"/>
<dbReference type="Gene3D" id="1.20.900.10">
    <property type="entry name" value="Dbl homology (DH) domain"/>
    <property type="match status" value="1"/>
</dbReference>
<accession>F4RZR0</accession>
<dbReference type="eggNOG" id="KOG1841">
    <property type="taxonomic scope" value="Eukaryota"/>
</dbReference>
<dbReference type="AlphaFoldDB" id="F4RZR0"/>